<comment type="caution">
    <text evidence="3">The sequence shown here is derived from an EMBL/GenBank/DDBJ whole genome shotgun (WGS) entry which is preliminary data.</text>
</comment>
<dbReference type="Proteomes" id="UP001176961">
    <property type="component" value="Unassembled WGS sequence"/>
</dbReference>
<name>A0AA36M4T2_CYLNA</name>
<keyword evidence="1" id="KW-1133">Transmembrane helix</keyword>
<feature type="chain" id="PRO_5041386196" evidence="2">
    <location>
        <begin position="22"/>
        <end position="118"/>
    </location>
</feature>
<evidence type="ECO:0000256" key="1">
    <source>
        <dbReference type="SAM" id="Phobius"/>
    </source>
</evidence>
<evidence type="ECO:0000313" key="4">
    <source>
        <dbReference type="Proteomes" id="UP001176961"/>
    </source>
</evidence>
<gene>
    <name evidence="3" type="ORF">CYNAS_LOCUS10892</name>
</gene>
<keyword evidence="4" id="KW-1185">Reference proteome</keyword>
<proteinExistence type="predicted"/>
<sequence>MSSKWLLQVLVTLLLPALGYGRNNQKHKIGIWLKFMTLGPMIVNIITIVFILLTVHYIHQITKRCDSVVHSTHSLARCAVRLRVGPNARKSIKEYAKTKPELNRLLIEAPLHPSMEYI</sequence>
<feature type="transmembrane region" description="Helical" evidence="1">
    <location>
        <begin position="31"/>
        <end position="55"/>
    </location>
</feature>
<evidence type="ECO:0000256" key="2">
    <source>
        <dbReference type="SAM" id="SignalP"/>
    </source>
</evidence>
<dbReference type="EMBL" id="CATQJL010000223">
    <property type="protein sequence ID" value="CAJ0598909.1"/>
    <property type="molecule type" value="Genomic_DNA"/>
</dbReference>
<dbReference type="AlphaFoldDB" id="A0AA36M4T2"/>
<keyword evidence="2" id="KW-0732">Signal</keyword>
<evidence type="ECO:0000313" key="3">
    <source>
        <dbReference type="EMBL" id="CAJ0598909.1"/>
    </source>
</evidence>
<reference evidence="3" key="1">
    <citation type="submission" date="2023-07" db="EMBL/GenBank/DDBJ databases">
        <authorList>
            <consortium name="CYATHOMIX"/>
        </authorList>
    </citation>
    <scope>NUCLEOTIDE SEQUENCE</scope>
    <source>
        <strain evidence="3">N/A</strain>
    </source>
</reference>
<keyword evidence="1" id="KW-0472">Membrane</keyword>
<accession>A0AA36M4T2</accession>
<keyword evidence="1" id="KW-0812">Transmembrane</keyword>
<organism evidence="3 4">
    <name type="scientific">Cylicocyclus nassatus</name>
    <name type="common">Nematode worm</name>
    <dbReference type="NCBI Taxonomy" id="53992"/>
    <lineage>
        <taxon>Eukaryota</taxon>
        <taxon>Metazoa</taxon>
        <taxon>Ecdysozoa</taxon>
        <taxon>Nematoda</taxon>
        <taxon>Chromadorea</taxon>
        <taxon>Rhabditida</taxon>
        <taxon>Rhabditina</taxon>
        <taxon>Rhabditomorpha</taxon>
        <taxon>Strongyloidea</taxon>
        <taxon>Strongylidae</taxon>
        <taxon>Cylicocyclus</taxon>
    </lineage>
</organism>
<protein>
    <submittedName>
        <fullName evidence="3">Uncharacterized protein</fullName>
    </submittedName>
</protein>
<feature type="signal peptide" evidence="2">
    <location>
        <begin position="1"/>
        <end position="21"/>
    </location>
</feature>